<gene>
    <name evidence="1" type="ORF">SAMN02745775_101375</name>
</gene>
<dbReference type="InterPro" id="IPR014985">
    <property type="entry name" value="WbqC"/>
</dbReference>
<evidence type="ECO:0000313" key="1">
    <source>
        <dbReference type="EMBL" id="SFK19609.1"/>
    </source>
</evidence>
<dbReference type="RefSeq" id="WP_217648583.1">
    <property type="nucleotide sequence ID" value="NZ_FOSQ01000001.1"/>
</dbReference>
<evidence type="ECO:0000313" key="2">
    <source>
        <dbReference type="Proteomes" id="UP000199473"/>
    </source>
</evidence>
<sequence>MKRVAIVQSSYIPWRGAFAMIARCDAFVFLDSVQFTRRDWRTRNRIKTAQGPLWLTIPVKQKGNYLSPIDAMEIAEPGWAAKHLRSIEGAYRRGAGFSSGIDAVRTAYAAVADQPMLSGVNQHLTRALCAMLGITTPFLRDVDLLPRERLEALDPTQRLVELAAATGATHYLSGPSAQAYLDEGAFAARGMAVEWMSYAGLPEYRQLWGGFEPAVSVLDPLLTLGPDGARAVLGA</sequence>
<dbReference type="STRING" id="1123062.SAMN02745775_101375"/>
<organism evidence="1 2">
    <name type="scientific">Falsiroseomonas stagni DSM 19981</name>
    <dbReference type="NCBI Taxonomy" id="1123062"/>
    <lineage>
        <taxon>Bacteria</taxon>
        <taxon>Pseudomonadati</taxon>
        <taxon>Pseudomonadota</taxon>
        <taxon>Alphaproteobacteria</taxon>
        <taxon>Acetobacterales</taxon>
        <taxon>Roseomonadaceae</taxon>
        <taxon>Falsiroseomonas</taxon>
    </lineage>
</organism>
<name>A0A1I3XJT4_9PROT</name>
<proteinExistence type="predicted"/>
<keyword evidence="2" id="KW-1185">Reference proteome</keyword>
<reference evidence="1 2" key="1">
    <citation type="submission" date="2016-10" db="EMBL/GenBank/DDBJ databases">
        <authorList>
            <person name="de Groot N.N."/>
        </authorList>
    </citation>
    <scope>NUCLEOTIDE SEQUENCE [LARGE SCALE GENOMIC DNA]</scope>
    <source>
        <strain evidence="1 2">DSM 19981</strain>
    </source>
</reference>
<dbReference type="Pfam" id="PF08889">
    <property type="entry name" value="WbqC"/>
    <property type="match status" value="1"/>
</dbReference>
<accession>A0A1I3XJT4</accession>
<protein>
    <submittedName>
        <fullName evidence="1">WbqC-like protein family protein</fullName>
    </submittedName>
</protein>
<dbReference type="AlphaFoldDB" id="A0A1I3XJT4"/>
<dbReference type="Proteomes" id="UP000199473">
    <property type="component" value="Unassembled WGS sequence"/>
</dbReference>
<dbReference type="EMBL" id="FOSQ01000001">
    <property type="protein sequence ID" value="SFK19609.1"/>
    <property type="molecule type" value="Genomic_DNA"/>
</dbReference>